<name>A0A6L2PKS7_COPFO</name>
<organism evidence="1 2">
    <name type="scientific">Coptotermes formosanus</name>
    <name type="common">Formosan subterranean termite</name>
    <dbReference type="NCBI Taxonomy" id="36987"/>
    <lineage>
        <taxon>Eukaryota</taxon>
        <taxon>Metazoa</taxon>
        <taxon>Ecdysozoa</taxon>
        <taxon>Arthropoda</taxon>
        <taxon>Hexapoda</taxon>
        <taxon>Insecta</taxon>
        <taxon>Pterygota</taxon>
        <taxon>Neoptera</taxon>
        <taxon>Polyneoptera</taxon>
        <taxon>Dictyoptera</taxon>
        <taxon>Blattodea</taxon>
        <taxon>Blattoidea</taxon>
        <taxon>Termitoidae</taxon>
        <taxon>Rhinotermitidae</taxon>
        <taxon>Coptotermes</taxon>
    </lineage>
</organism>
<reference evidence="2" key="1">
    <citation type="submission" date="2020-01" db="EMBL/GenBank/DDBJ databases">
        <title>Draft genome sequence of the Termite Coptotermes fromosanus.</title>
        <authorList>
            <person name="Itakura S."/>
            <person name="Yosikawa Y."/>
            <person name="Umezawa K."/>
        </authorList>
    </citation>
    <scope>NUCLEOTIDE SEQUENCE [LARGE SCALE GENOMIC DNA]</scope>
</reference>
<comment type="caution">
    <text evidence="1">The sequence shown here is derived from an EMBL/GenBank/DDBJ whole genome shotgun (WGS) entry which is preliminary data.</text>
</comment>
<evidence type="ECO:0000313" key="1">
    <source>
        <dbReference type="EMBL" id="GFG30707.1"/>
    </source>
</evidence>
<dbReference type="AlphaFoldDB" id="A0A6L2PKS7"/>
<dbReference type="Proteomes" id="UP000502823">
    <property type="component" value="Unassembled WGS sequence"/>
</dbReference>
<proteinExistence type="predicted"/>
<dbReference type="EMBL" id="BLKM01004177">
    <property type="protein sequence ID" value="GFG30707.1"/>
    <property type="molecule type" value="Genomic_DNA"/>
</dbReference>
<evidence type="ECO:0000313" key="2">
    <source>
        <dbReference type="Proteomes" id="UP000502823"/>
    </source>
</evidence>
<protein>
    <submittedName>
        <fullName evidence="1">Uncharacterized protein</fullName>
    </submittedName>
</protein>
<keyword evidence="2" id="KW-1185">Reference proteome</keyword>
<feature type="non-terminal residue" evidence="1">
    <location>
        <position position="96"/>
    </location>
</feature>
<dbReference type="InParanoid" id="A0A6L2PKS7"/>
<dbReference type="OrthoDB" id="6758789at2759"/>
<gene>
    <name evidence="1" type="ORF">Cfor_11552</name>
</gene>
<sequence length="96" mass="10708">MLKREMFDKLPCSGIQFRVTREDPQMAAPPCTTSGATSSDFLSPHTFAARNSLCSVSDYSLRRRRPITLKIMPRLSLPCRSTSAPASTDSDWADLR</sequence>
<accession>A0A6L2PKS7</accession>